<dbReference type="InterPro" id="IPR007921">
    <property type="entry name" value="CHAP_dom"/>
</dbReference>
<dbReference type="InterPro" id="IPR038765">
    <property type="entry name" value="Papain-like_cys_pep_sf"/>
</dbReference>
<evidence type="ECO:0000313" key="4">
    <source>
        <dbReference type="EMBL" id="RHK98146.1"/>
    </source>
</evidence>
<protein>
    <submittedName>
        <fullName evidence="4">CHAP domain-containing protein</fullName>
    </submittedName>
</protein>
<accession>A0A415HV79</accession>
<dbReference type="SUPFAM" id="SSF51445">
    <property type="entry name" value="(Trans)glycosidases"/>
    <property type="match status" value="1"/>
</dbReference>
<dbReference type="Pfam" id="PF01183">
    <property type="entry name" value="Glyco_hydro_25"/>
    <property type="match status" value="1"/>
</dbReference>
<feature type="domain" description="Peptidoglycan binding-like" evidence="2">
    <location>
        <begin position="425"/>
        <end position="479"/>
    </location>
</feature>
<comment type="caution">
    <text evidence="4">The sequence shown here is derived from an EMBL/GenBank/DDBJ whole genome shotgun (WGS) entry which is preliminary data.</text>
</comment>
<feature type="domain" description="Peptidase C51" evidence="3">
    <location>
        <begin position="278"/>
        <end position="359"/>
    </location>
</feature>
<name>A0A415HV79_9FIRM</name>
<dbReference type="PANTHER" id="PTHR34135:SF2">
    <property type="entry name" value="LYSOZYME"/>
    <property type="match status" value="1"/>
</dbReference>
<dbReference type="Gene3D" id="1.10.101.10">
    <property type="entry name" value="PGBD-like superfamily/PGBD"/>
    <property type="match status" value="1"/>
</dbReference>
<proteinExistence type="inferred from homology"/>
<dbReference type="RefSeq" id="WP_118367403.1">
    <property type="nucleotide sequence ID" value="NZ_CABJDZ010000001.1"/>
</dbReference>
<dbReference type="AlphaFoldDB" id="A0A415HV79"/>
<dbReference type="InterPro" id="IPR036365">
    <property type="entry name" value="PGBD-like_sf"/>
</dbReference>
<sequence length="573" mass="63466">MSTKLIDISYWQGNLDFKKLKSAGINYIILRAGYGTTKDSRFDQYAKACQSVGIKIIGAYWFTYALNVAQAKNEATICINACKPYNIPTIFYDFEYDTVKKAKAQGITLGSKECNDFTIAFCDTVKAAGIAPGYYCNDDYYKTMYSDRVKNKGYYLWYAHYKSDYSYHESPISCDIFQYSSRARLAGFNQNFDGDICYNPKLLGNSTNSSISSNTNKGNNTMTNKTTKEQAINAVIKTAQNEIGYLEKKSNAQLNSKTANAGYNNFTKYWRDIYPAYQTEPWCAAFVSWCFMKAFGLTMAKKLLKHWPYVYCPTLGSLFTKNANPKVGDIVIFYRSGEFRHTGLVTKVRGDKFWTIEGNTSGASGIVANGGGVCAKSYYNSKLPGTKFCTPNYSLVISIVSGNSSTSIPTTHTNTKNYLTVGDKGDAVKTLQTKLNKVGYKLTVDGEYGSATKAAVTSFQKKYNLEVDGVAGKNTITKLNAVIAAKSKNTSSTTSKAPSKVRKFVGKVNKNNAPVRKNPGKKYAQLTSYPTLNKGNLVDVCDTIKSASGNDWYYICIGGKIYGYIFSGHVDKQ</sequence>
<dbReference type="GO" id="GO:0016998">
    <property type="term" value="P:cell wall macromolecule catabolic process"/>
    <property type="evidence" value="ECO:0007669"/>
    <property type="project" value="InterPro"/>
</dbReference>
<evidence type="ECO:0000259" key="2">
    <source>
        <dbReference type="Pfam" id="PF01471"/>
    </source>
</evidence>
<dbReference type="Pfam" id="PF01471">
    <property type="entry name" value="PG_binding_1"/>
    <property type="match status" value="1"/>
</dbReference>
<dbReference type="GO" id="GO:0003796">
    <property type="term" value="F:lysozyme activity"/>
    <property type="evidence" value="ECO:0007669"/>
    <property type="project" value="InterPro"/>
</dbReference>
<dbReference type="InterPro" id="IPR017853">
    <property type="entry name" value="GH"/>
</dbReference>
<dbReference type="SUPFAM" id="SSF47090">
    <property type="entry name" value="PGBD-like"/>
    <property type="match status" value="1"/>
</dbReference>
<gene>
    <name evidence="4" type="ORF">DW040_02230</name>
</gene>
<dbReference type="EMBL" id="QROE01000001">
    <property type="protein sequence ID" value="RHK98146.1"/>
    <property type="molecule type" value="Genomic_DNA"/>
</dbReference>
<dbReference type="GO" id="GO:0016052">
    <property type="term" value="P:carbohydrate catabolic process"/>
    <property type="evidence" value="ECO:0007669"/>
    <property type="project" value="TreeGrafter"/>
</dbReference>
<dbReference type="InterPro" id="IPR002053">
    <property type="entry name" value="Glyco_hydro_25"/>
</dbReference>
<dbReference type="InterPro" id="IPR036366">
    <property type="entry name" value="PGBDSf"/>
</dbReference>
<dbReference type="Gene3D" id="2.30.30.40">
    <property type="entry name" value="SH3 Domains"/>
    <property type="match status" value="1"/>
</dbReference>
<comment type="similarity">
    <text evidence="1">Belongs to the glycosyl hydrolase 25 family.</text>
</comment>
<dbReference type="InterPro" id="IPR002477">
    <property type="entry name" value="Peptidoglycan-bd-like"/>
</dbReference>
<dbReference type="GO" id="GO:0009253">
    <property type="term" value="P:peptidoglycan catabolic process"/>
    <property type="evidence" value="ECO:0007669"/>
    <property type="project" value="InterPro"/>
</dbReference>
<organism evidence="4 5">
    <name type="scientific">Blautia obeum</name>
    <dbReference type="NCBI Taxonomy" id="40520"/>
    <lineage>
        <taxon>Bacteria</taxon>
        <taxon>Bacillati</taxon>
        <taxon>Bacillota</taxon>
        <taxon>Clostridia</taxon>
        <taxon>Lachnospirales</taxon>
        <taxon>Lachnospiraceae</taxon>
        <taxon>Blautia</taxon>
    </lineage>
</organism>
<evidence type="ECO:0000256" key="1">
    <source>
        <dbReference type="ARBA" id="ARBA00010646"/>
    </source>
</evidence>
<evidence type="ECO:0000259" key="3">
    <source>
        <dbReference type="Pfam" id="PF05257"/>
    </source>
</evidence>
<dbReference type="Pfam" id="PF05257">
    <property type="entry name" value="CHAP"/>
    <property type="match status" value="1"/>
</dbReference>
<dbReference type="SUPFAM" id="SSF54001">
    <property type="entry name" value="Cysteine proteinases"/>
    <property type="match status" value="1"/>
</dbReference>
<dbReference type="PANTHER" id="PTHR34135">
    <property type="entry name" value="LYSOZYME"/>
    <property type="match status" value="1"/>
</dbReference>
<dbReference type="Proteomes" id="UP000284267">
    <property type="component" value="Unassembled WGS sequence"/>
</dbReference>
<dbReference type="PROSITE" id="PS51904">
    <property type="entry name" value="GLYCOSYL_HYDROL_F25_2"/>
    <property type="match status" value="1"/>
</dbReference>
<evidence type="ECO:0000313" key="5">
    <source>
        <dbReference type="Proteomes" id="UP000284267"/>
    </source>
</evidence>
<dbReference type="Gene3D" id="3.20.20.80">
    <property type="entry name" value="Glycosidases"/>
    <property type="match status" value="1"/>
</dbReference>
<reference evidence="4 5" key="1">
    <citation type="submission" date="2018-08" db="EMBL/GenBank/DDBJ databases">
        <title>A genome reference for cultivated species of the human gut microbiota.</title>
        <authorList>
            <person name="Zou Y."/>
            <person name="Xue W."/>
            <person name="Luo G."/>
        </authorList>
    </citation>
    <scope>NUCLEOTIDE SEQUENCE [LARGE SCALE GENOMIC DNA]</scope>
    <source>
        <strain evidence="4 5">AF39-4</strain>
    </source>
</reference>